<evidence type="ECO:0000256" key="15">
    <source>
        <dbReference type="ARBA" id="ARBA00047899"/>
    </source>
</evidence>
<comment type="catalytic activity">
    <reaction evidence="15">
        <text>L-threonyl-[protein] + ATP = O-phospho-L-threonyl-[protein] + ADP + H(+)</text>
        <dbReference type="Rhea" id="RHEA:46608"/>
        <dbReference type="Rhea" id="RHEA-COMP:11060"/>
        <dbReference type="Rhea" id="RHEA-COMP:11605"/>
        <dbReference type="ChEBI" id="CHEBI:15378"/>
        <dbReference type="ChEBI" id="CHEBI:30013"/>
        <dbReference type="ChEBI" id="CHEBI:30616"/>
        <dbReference type="ChEBI" id="CHEBI:61977"/>
        <dbReference type="ChEBI" id="CHEBI:456216"/>
        <dbReference type="EC" id="2.7.11.1"/>
    </reaction>
</comment>
<dbReference type="FunFam" id="3.30.200.20:FF:000195">
    <property type="entry name" value="G-type lectin S-receptor-like serine/threonine-protein kinase"/>
    <property type="match status" value="1"/>
</dbReference>
<evidence type="ECO:0000256" key="6">
    <source>
        <dbReference type="ARBA" id="ARBA00022729"/>
    </source>
</evidence>
<evidence type="ECO:0000256" key="17">
    <source>
        <dbReference type="SAM" id="Phobius"/>
    </source>
</evidence>
<evidence type="ECO:0000256" key="7">
    <source>
        <dbReference type="ARBA" id="ARBA00022737"/>
    </source>
</evidence>
<dbReference type="InterPro" id="IPR038408">
    <property type="entry name" value="GNK2_sf"/>
</dbReference>
<feature type="domain" description="Gnk2-homologous" evidence="19">
    <location>
        <begin position="42"/>
        <end position="155"/>
    </location>
</feature>
<keyword evidence="14" id="KW-0325">Glycoprotein</keyword>
<dbReference type="InterPro" id="IPR001245">
    <property type="entry name" value="Ser-Thr/Tyr_kinase_cat_dom"/>
</dbReference>
<evidence type="ECO:0000259" key="18">
    <source>
        <dbReference type="PROSITE" id="PS50011"/>
    </source>
</evidence>
<dbReference type="PANTHER" id="PTHR27002:SF697">
    <property type="entry name" value="OS07G0534300 PROTEIN"/>
    <property type="match status" value="1"/>
</dbReference>
<protein>
    <recommendedName>
        <fullName evidence="2">non-specific serine/threonine protein kinase</fullName>
        <ecNumber evidence="2">2.7.11.1</ecNumber>
    </recommendedName>
</protein>
<reference evidence="20" key="1">
    <citation type="submission" date="2020-05" db="EMBL/GenBank/DDBJ databases">
        <title>WGS assembly of Panicum virgatum.</title>
        <authorList>
            <person name="Lovell J.T."/>
            <person name="Jenkins J."/>
            <person name="Shu S."/>
            <person name="Juenger T.E."/>
            <person name="Schmutz J."/>
        </authorList>
    </citation>
    <scope>NUCLEOTIDE SEQUENCE</scope>
    <source>
        <strain evidence="20">AP13</strain>
    </source>
</reference>
<comment type="catalytic activity">
    <reaction evidence="16">
        <text>L-seryl-[protein] + ATP = O-phospho-L-seryl-[protein] + ADP + H(+)</text>
        <dbReference type="Rhea" id="RHEA:17989"/>
        <dbReference type="Rhea" id="RHEA-COMP:9863"/>
        <dbReference type="Rhea" id="RHEA-COMP:11604"/>
        <dbReference type="ChEBI" id="CHEBI:15378"/>
        <dbReference type="ChEBI" id="CHEBI:29999"/>
        <dbReference type="ChEBI" id="CHEBI:30616"/>
        <dbReference type="ChEBI" id="CHEBI:83421"/>
        <dbReference type="ChEBI" id="CHEBI:456216"/>
        <dbReference type="EC" id="2.7.11.1"/>
    </reaction>
</comment>
<dbReference type="PROSITE" id="PS50011">
    <property type="entry name" value="PROTEIN_KINASE_DOM"/>
    <property type="match status" value="1"/>
</dbReference>
<dbReference type="EC" id="2.7.11.1" evidence="2"/>
<dbReference type="FunFam" id="1.10.510.10:FF:000060">
    <property type="entry name" value="G-type lectin S-receptor-like serine/threonine-protein kinase"/>
    <property type="match status" value="1"/>
</dbReference>
<evidence type="ECO:0000256" key="9">
    <source>
        <dbReference type="ARBA" id="ARBA00022777"/>
    </source>
</evidence>
<feature type="domain" description="Gnk2-homologous" evidence="19">
    <location>
        <begin position="164"/>
        <end position="272"/>
    </location>
</feature>
<name>A0A8T0W8S9_PANVG</name>
<evidence type="ECO:0000256" key="3">
    <source>
        <dbReference type="ARBA" id="ARBA00022527"/>
    </source>
</evidence>
<keyword evidence="5 17" id="KW-0812">Transmembrane</keyword>
<keyword evidence="12 17" id="KW-0472">Membrane</keyword>
<dbReference type="Gene3D" id="1.10.510.10">
    <property type="entry name" value="Transferase(Phosphotransferase) domain 1"/>
    <property type="match status" value="1"/>
</dbReference>
<evidence type="ECO:0000256" key="14">
    <source>
        <dbReference type="ARBA" id="ARBA00023180"/>
    </source>
</evidence>
<keyword evidence="10" id="KW-0067">ATP-binding</keyword>
<dbReference type="InterPro" id="IPR008271">
    <property type="entry name" value="Ser/Thr_kinase_AS"/>
</dbReference>
<keyword evidence="6" id="KW-0732">Signal</keyword>
<keyword evidence="11 17" id="KW-1133">Transmembrane helix</keyword>
<keyword evidence="9" id="KW-0418">Kinase</keyword>
<evidence type="ECO:0000313" key="20">
    <source>
        <dbReference type="EMBL" id="KAG2645851.1"/>
    </source>
</evidence>
<dbReference type="CDD" id="cd23509">
    <property type="entry name" value="Gnk2-like"/>
    <property type="match status" value="2"/>
</dbReference>
<dbReference type="Proteomes" id="UP000823388">
    <property type="component" value="Chromosome 2K"/>
</dbReference>
<dbReference type="InterPro" id="IPR000719">
    <property type="entry name" value="Prot_kinase_dom"/>
</dbReference>
<evidence type="ECO:0000256" key="16">
    <source>
        <dbReference type="ARBA" id="ARBA00048679"/>
    </source>
</evidence>
<keyword evidence="3" id="KW-0723">Serine/threonine-protein kinase</keyword>
<dbReference type="PANTHER" id="PTHR27002">
    <property type="entry name" value="RECEPTOR-LIKE SERINE/THREONINE-PROTEIN KINASE SD1-8"/>
    <property type="match status" value="1"/>
</dbReference>
<keyword evidence="7" id="KW-0677">Repeat</keyword>
<dbReference type="PROSITE" id="PS51473">
    <property type="entry name" value="GNK2"/>
    <property type="match status" value="2"/>
</dbReference>
<dbReference type="GO" id="GO:0005886">
    <property type="term" value="C:plasma membrane"/>
    <property type="evidence" value="ECO:0007669"/>
    <property type="project" value="TreeGrafter"/>
</dbReference>
<dbReference type="Pfam" id="PF07714">
    <property type="entry name" value="PK_Tyr_Ser-Thr"/>
    <property type="match status" value="1"/>
</dbReference>
<evidence type="ECO:0000313" key="21">
    <source>
        <dbReference type="Proteomes" id="UP000823388"/>
    </source>
</evidence>
<evidence type="ECO:0000256" key="2">
    <source>
        <dbReference type="ARBA" id="ARBA00012513"/>
    </source>
</evidence>
<keyword evidence="4" id="KW-0808">Transferase</keyword>
<dbReference type="GO" id="GO:0004674">
    <property type="term" value="F:protein serine/threonine kinase activity"/>
    <property type="evidence" value="ECO:0007669"/>
    <property type="project" value="UniProtKB-KW"/>
</dbReference>
<feature type="transmembrane region" description="Helical" evidence="17">
    <location>
        <begin position="12"/>
        <end position="35"/>
    </location>
</feature>
<dbReference type="InterPro" id="IPR011009">
    <property type="entry name" value="Kinase-like_dom_sf"/>
</dbReference>
<dbReference type="GO" id="GO:0005524">
    <property type="term" value="F:ATP binding"/>
    <property type="evidence" value="ECO:0007669"/>
    <property type="project" value="UniProtKB-KW"/>
</dbReference>
<evidence type="ECO:0000256" key="8">
    <source>
        <dbReference type="ARBA" id="ARBA00022741"/>
    </source>
</evidence>
<dbReference type="InterPro" id="IPR002902">
    <property type="entry name" value="GNK2"/>
</dbReference>
<evidence type="ECO:0000256" key="4">
    <source>
        <dbReference type="ARBA" id="ARBA00022679"/>
    </source>
</evidence>
<organism evidence="20 21">
    <name type="scientific">Panicum virgatum</name>
    <name type="common">Blackwell switchgrass</name>
    <dbReference type="NCBI Taxonomy" id="38727"/>
    <lineage>
        <taxon>Eukaryota</taxon>
        <taxon>Viridiplantae</taxon>
        <taxon>Streptophyta</taxon>
        <taxon>Embryophyta</taxon>
        <taxon>Tracheophyta</taxon>
        <taxon>Spermatophyta</taxon>
        <taxon>Magnoliopsida</taxon>
        <taxon>Liliopsida</taxon>
        <taxon>Poales</taxon>
        <taxon>Poaceae</taxon>
        <taxon>PACMAD clade</taxon>
        <taxon>Panicoideae</taxon>
        <taxon>Panicodae</taxon>
        <taxon>Paniceae</taxon>
        <taxon>Panicinae</taxon>
        <taxon>Panicum</taxon>
        <taxon>Panicum sect. Hiantes</taxon>
    </lineage>
</organism>
<dbReference type="Gene3D" id="3.30.430.20">
    <property type="entry name" value="Gnk2 domain, C-X8-C-X2-C motif"/>
    <property type="match status" value="2"/>
</dbReference>
<dbReference type="AlphaFoldDB" id="A0A8T0W8S9"/>
<evidence type="ECO:0000256" key="11">
    <source>
        <dbReference type="ARBA" id="ARBA00022989"/>
    </source>
</evidence>
<keyword evidence="21" id="KW-1185">Reference proteome</keyword>
<keyword evidence="8" id="KW-0547">Nucleotide-binding</keyword>
<dbReference type="Gene3D" id="3.30.200.20">
    <property type="entry name" value="Phosphorylase Kinase, domain 1"/>
    <property type="match status" value="1"/>
</dbReference>
<dbReference type="SUPFAM" id="SSF56112">
    <property type="entry name" value="Protein kinase-like (PK-like)"/>
    <property type="match status" value="1"/>
</dbReference>
<evidence type="ECO:0000256" key="10">
    <source>
        <dbReference type="ARBA" id="ARBA00022840"/>
    </source>
</evidence>
<evidence type="ECO:0000256" key="5">
    <source>
        <dbReference type="ARBA" id="ARBA00022692"/>
    </source>
</evidence>
<feature type="transmembrane region" description="Helical" evidence="17">
    <location>
        <begin position="290"/>
        <end position="314"/>
    </location>
</feature>
<comment type="subcellular location">
    <subcellularLocation>
        <location evidence="1">Membrane</location>
        <topology evidence="1">Single-pass membrane protein</topology>
    </subcellularLocation>
</comment>
<proteinExistence type="predicted"/>
<dbReference type="Pfam" id="PF01657">
    <property type="entry name" value="Stress-antifung"/>
    <property type="match status" value="2"/>
</dbReference>
<dbReference type="EMBL" id="CM029039">
    <property type="protein sequence ID" value="KAG2645851.1"/>
    <property type="molecule type" value="Genomic_DNA"/>
</dbReference>
<evidence type="ECO:0000259" key="19">
    <source>
        <dbReference type="PROSITE" id="PS51473"/>
    </source>
</evidence>
<evidence type="ECO:0000256" key="1">
    <source>
        <dbReference type="ARBA" id="ARBA00004167"/>
    </source>
</evidence>
<feature type="domain" description="Protein kinase" evidence="18">
    <location>
        <begin position="365"/>
        <end position="643"/>
    </location>
</feature>
<evidence type="ECO:0000256" key="13">
    <source>
        <dbReference type="ARBA" id="ARBA00023157"/>
    </source>
</evidence>
<dbReference type="PROSITE" id="PS00108">
    <property type="entry name" value="PROTEIN_KINASE_ST"/>
    <property type="match status" value="1"/>
</dbReference>
<dbReference type="SMART" id="SM00220">
    <property type="entry name" value="S_TKc"/>
    <property type="match status" value="1"/>
</dbReference>
<sequence length="674" mass="75110">MYPYPQVPYRSIGFFATTTTAPMSCIMLLIALLFLSSPKLLAESQSICSNANILYMRSSTYISNLNSLAEALFANVTNSNSHSARDTAGMGPDMIYGAVLCRGDTTPGTDCAYRLKKVLDAARNNSANSSCSSQRDITLFDDGYLVQLRFSDQDFISNFSNSQECIVRANLNPPPLGHVSEQFDSLVSKLMAELTEGATKKTARYETGQGWHTEKSQTVYGLVQCTEDMPPDMCRTCLNSAIKKREQMVKSGQMGGAILGVHCSFWYQTEVQFFAGAPVLSLNMPTPSKFWIWVTIGSFSVVVSISWLLVHIWIKTERKRERARFELQLLSMAIQNVINLWRIEEGNSGFSLYDFSQIKEATGNFSSENKLGQGGFGPVYKGLLPGGLEVAVKRLAACSVQGLLEFKNEIQLIAKLQHKNLVKLLGCCIQGDQEKMLVYEYMQNKSLDIFIFDINRGGQLNWSMRLHIVDGVAQGLLYLHKHSRFCVVHRDLKASNILLDSDMTPKISDFGIARIFSSNMMESNTTRIVGTHGYISPEYAFDGVCSIKSDVFSFGVLVLEIISGKRTTGFYPYDGKLYNLISYAWKLWGVGEWRQLVCCRIGEDHEAIERCIQVALLCVQESAEDRPAMDVVVSMLNSENVSLPKPKQPAYFFVRSSGSEAPSCNINISITLAR</sequence>
<accession>A0A8T0W8S9</accession>
<keyword evidence="13" id="KW-1015">Disulfide bond</keyword>
<evidence type="ECO:0000256" key="12">
    <source>
        <dbReference type="ARBA" id="ARBA00023136"/>
    </source>
</evidence>
<gene>
    <name evidence="20" type="ORF">PVAP13_2KG461900</name>
</gene>
<dbReference type="CDD" id="cd14066">
    <property type="entry name" value="STKc_IRAK"/>
    <property type="match status" value="1"/>
</dbReference>
<comment type="caution">
    <text evidence="20">The sequence shown here is derived from an EMBL/GenBank/DDBJ whole genome shotgun (WGS) entry which is preliminary data.</text>
</comment>